<sequence>MAIHFYDESPSPLGEQLARLKASSLLVRAKIPFVVWGEDALSFVHRVPTELFDQHLLVQDDRVADAVAIVCNELNYSPIDTANDDTWGDYKIYNPARPFAFEGTPTTLLQHNDLNVTYKTLEPDRILIHAASTFHFPLQDLSRSCLNPSPPSSEAAGVRFPTVAAFYDSLLDMLLEPPLTYVHFRSYQLLRTFVAYLTTYNVSDEGITKTDAPPGEFGLIAPCLEVLDEVKDENKPHLARLFLEMPADRELVSLERLLIRQARLKDTGVVYTTPPLPYDPYKRLKGEISPTPTPKLLQYVREFLGWICYNNNECIDNYENLVSMISLSTTVFGSDGRDFFVEYVYEDGIGDNLAYYRLFEIMIRLTLFPAVWTYCIATYNYLNDKKHRGFD</sequence>
<keyword evidence="1" id="KW-0472">Membrane</keyword>
<keyword evidence="3" id="KW-1185">Reference proteome</keyword>
<organism evidence="2 3">
    <name type="scientific">Pleurotus ostreatus</name>
    <name type="common">Oyster mushroom</name>
    <name type="synonym">White-rot fungus</name>
    <dbReference type="NCBI Taxonomy" id="5322"/>
    <lineage>
        <taxon>Eukaryota</taxon>
        <taxon>Fungi</taxon>
        <taxon>Dikarya</taxon>
        <taxon>Basidiomycota</taxon>
        <taxon>Agaricomycotina</taxon>
        <taxon>Agaricomycetes</taxon>
        <taxon>Agaricomycetidae</taxon>
        <taxon>Agaricales</taxon>
        <taxon>Pleurotineae</taxon>
        <taxon>Pleurotaceae</taxon>
        <taxon>Pleurotus</taxon>
    </lineage>
</organism>
<comment type="caution">
    <text evidence="2">The sequence shown here is derived from an EMBL/GenBank/DDBJ whole genome shotgun (WGS) entry which is preliminary data.</text>
</comment>
<dbReference type="EMBL" id="JACETU010000006">
    <property type="protein sequence ID" value="KAF7425954.1"/>
    <property type="molecule type" value="Genomic_DNA"/>
</dbReference>
<dbReference type="AlphaFoldDB" id="A0A8H7DNU7"/>
<keyword evidence="1" id="KW-0812">Transmembrane</keyword>
<name>A0A8H7DNU7_PLEOS</name>
<dbReference type="VEuPathDB" id="FungiDB:PC9H_008316"/>
<reference evidence="2" key="1">
    <citation type="submission" date="2019-07" db="EMBL/GenBank/DDBJ databases">
        <authorList>
            <person name="Palmer J.M."/>
        </authorList>
    </citation>
    <scope>NUCLEOTIDE SEQUENCE</scope>
    <source>
        <strain evidence="2">PC9</strain>
    </source>
</reference>
<keyword evidence="1" id="KW-1133">Transmembrane helix</keyword>
<accession>A0A8H7DNU7</accession>
<dbReference type="GeneID" id="59378134"/>
<proteinExistence type="predicted"/>
<protein>
    <submittedName>
        <fullName evidence="2">Uncharacterized protein</fullName>
    </submittedName>
</protein>
<dbReference type="OrthoDB" id="2730545at2759"/>
<dbReference type="Proteomes" id="UP000623687">
    <property type="component" value="Unassembled WGS sequence"/>
</dbReference>
<feature type="transmembrane region" description="Helical" evidence="1">
    <location>
        <begin position="361"/>
        <end position="382"/>
    </location>
</feature>
<gene>
    <name evidence="2" type="ORF">PC9H_008316</name>
</gene>
<evidence type="ECO:0000313" key="3">
    <source>
        <dbReference type="Proteomes" id="UP000623687"/>
    </source>
</evidence>
<evidence type="ECO:0000313" key="2">
    <source>
        <dbReference type="EMBL" id="KAF7425954.1"/>
    </source>
</evidence>
<dbReference type="RefSeq" id="XP_036629258.1">
    <property type="nucleotide sequence ID" value="XM_036777830.1"/>
</dbReference>
<evidence type="ECO:0000256" key="1">
    <source>
        <dbReference type="SAM" id="Phobius"/>
    </source>
</evidence>